<dbReference type="CDD" id="cd02968">
    <property type="entry name" value="SCO"/>
    <property type="match status" value="1"/>
</dbReference>
<feature type="chain" id="PRO_5018273344" evidence="5">
    <location>
        <begin position="21"/>
        <end position="200"/>
    </location>
</feature>
<dbReference type="SUPFAM" id="SSF52833">
    <property type="entry name" value="Thioredoxin-like"/>
    <property type="match status" value="1"/>
</dbReference>
<dbReference type="PROSITE" id="PS51257">
    <property type="entry name" value="PROKAR_LIPOPROTEIN"/>
    <property type="match status" value="1"/>
</dbReference>
<keyword evidence="8" id="KW-1185">Reference proteome</keyword>
<comment type="caution">
    <text evidence="7">The sequence shown here is derived from an EMBL/GenBank/DDBJ whole genome shotgun (WGS) entry which is preliminary data.</text>
</comment>
<feature type="domain" description="Thioredoxin" evidence="6">
    <location>
        <begin position="36"/>
        <end position="198"/>
    </location>
</feature>
<evidence type="ECO:0000256" key="2">
    <source>
        <dbReference type="ARBA" id="ARBA00023008"/>
    </source>
</evidence>
<dbReference type="PANTHER" id="PTHR12151">
    <property type="entry name" value="ELECTRON TRANSPORT PROTIN SCO1/SENC FAMILY MEMBER"/>
    <property type="match status" value="1"/>
</dbReference>
<proteinExistence type="inferred from homology"/>
<accession>A0A3M6QT60</accession>
<keyword evidence="5" id="KW-0732">Signal</keyword>
<name>A0A3M6QT60_9BURK</name>
<gene>
    <name evidence="7" type="ORF">D8I35_11440</name>
</gene>
<keyword evidence="4" id="KW-1015">Disulfide bond</keyword>
<organism evidence="7 8">
    <name type="scientific">Corticibacter populi</name>
    <dbReference type="NCBI Taxonomy" id="1550736"/>
    <lineage>
        <taxon>Bacteria</taxon>
        <taxon>Pseudomonadati</taxon>
        <taxon>Pseudomonadota</taxon>
        <taxon>Betaproteobacteria</taxon>
        <taxon>Burkholderiales</taxon>
        <taxon>Comamonadaceae</taxon>
        <taxon>Corticibacter</taxon>
    </lineage>
</organism>
<comment type="similarity">
    <text evidence="1">Belongs to the SCO1/2 family.</text>
</comment>
<dbReference type="EMBL" id="RDQO01000003">
    <property type="protein sequence ID" value="RMX06041.1"/>
    <property type="molecule type" value="Genomic_DNA"/>
</dbReference>
<dbReference type="FunFam" id="3.40.30.10:FF:000013">
    <property type="entry name" value="Blast:Protein SCO1 homolog, mitochondrial"/>
    <property type="match status" value="1"/>
</dbReference>
<protein>
    <submittedName>
        <fullName evidence="7">SCO family protein</fullName>
    </submittedName>
</protein>
<dbReference type="Gene3D" id="3.40.30.10">
    <property type="entry name" value="Glutaredoxin"/>
    <property type="match status" value="1"/>
</dbReference>
<dbReference type="GO" id="GO:0046872">
    <property type="term" value="F:metal ion binding"/>
    <property type="evidence" value="ECO:0007669"/>
    <property type="project" value="UniProtKB-KW"/>
</dbReference>
<evidence type="ECO:0000256" key="4">
    <source>
        <dbReference type="PIRSR" id="PIRSR603782-2"/>
    </source>
</evidence>
<dbReference type="AlphaFoldDB" id="A0A3M6QT60"/>
<feature type="disulfide bond" description="Redox-active" evidence="4">
    <location>
        <begin position="74"/>
        <end position="78"/>
    </location>
</feature>
<keyword evidence="2 3" id="KW-0186">Copper</keyword>
<dbReference type="Pfam" id="PF02630">
    <property type="entry name" value="SCO1-SenC"/>
    <property type="match status" value="1"/>
</dbReference>
<dbReference type="PROSITE" id="PS51352">
    <property type="entry name" value="THIOREDOXIN_2"/>
    <property type="match status" value="1"/>
</dbReference>
<dbReference type="Proteomes" id="UP000278006">
    <property type="component" value="Unassembled WGS sequence"/>
</dbReference>
<dbReference type="InterPro" id="IPR036249">
    <property type="entry name" value="Thioredoxin-like_sf"/>
</dbReference>
<reference evidence="7 8" key="1">
    <citation type="submission" date="2018-10" db="EMBL/GenBank/DDBJ databases">
        <title>Draft genome of Cortibacter populi DSM10536.</title>
        <authorList>
            <person name="Bernier A.-M."/>
            <person name="Bernard K."/>
        </authorList>
    </citation>
    <scope>NUCLEOTIDE SEQUENCE [LARGE SCALE GENOMIC DNA]</scope>
    <source>
        <strain evidence="7 8">DSM 105136</strain>
    </source>
</reference>
<sequence>MGRRQLLALTLAGAAALGLAACRQEPAKPSFHSVDISGASYAKDWHMPDANGQPRSLADFAGKAVYVFFGFAQCPDVCPTTMLEMAEVKQALGADGDRLQIVFVTVDPERDTPEIMRAYIGSFDPDAVALVGSPEQVAAMAKDFKVFYQKVPGPSESTYTIDHSAGGYLYDPQGQLRLYVKYGTPMDQLTADIRTLLQGH</sequence>
<feature type="binding site" evidence="3">
    <location>
        <position position="74"/>
    </location>
    <ligand>
        <name>Cu cation</name>
        <dbReference type="ChEBI" id="CHEBI:23378"/>
    </ligand>
</feature>
<dbReference type="InterPro" id="IPR003782">
    <property type="entry name" value="SCO1/SenC"/>
</dbReference>
<feature type="signal peptide" evidence="5">
    <location>
        <begin position="1"/>
        <end position="20"/>
    </location>
</feature>
<evidence type="ECO:0000256" key="5">
    <source>
        <dbReference type="SAM" id="SignalP"/>
    </source>
</evidence>
<dbReference type="InterPro" id="IPR013766">
    <property type="entry name" value="Thioredoxin_domain"/>
</dbReference>
<evidence type="ECO:0000313" key="8">
    <source>
        <dbReference type="Proteomes" id="UP000278006"/>
    </source>
</evidence>
<feature type="binding site" evidence="3">
    <location>
        <position position="78"/>
    </location>
    <ligand>
        <name>Cu cation</name>
        <dbReference type="ChEBI" id="CHEBI:23378"/>
    </ligand>
</feature>
<dbReference type="PANTHER" id="PTHR12151:SF25">
    <property type="entry name" value="LINALOOL DEHYDRATASE_ISOMERASE DOMAIN-CONTAINING PROTEIN"/>
    <property type="match status" value="1"/>
</dbReference>
<dbReference type="OrthoDB" id="9790194at2"/>
<feature type="binding site" evidence="3">
    <location>
        <position position="163"/>
    </location>
    <ligand>
        <name>Cu cation</name>
        <dbReference type="ChEBI" id="CHEBI:23378"/>
    </ligand>
</feature>
<evidence type="ECO:0000259" key="6">
    <source>
        <dbReference type="PROSITE" id="PS51352"/>
    </source>
</evidence>
<evidence type="ECO:0000313" key="7">
    <source>
        <dbReference type="EMBL" id="RMX06041.1"/>
    </source>
</evidence>
<keyword evidence="3" id="KW-0479">Metal-binding</keyword>
<evidence type="ECO:0000256" key="1">
    <source>
        <dbReference type="ARBA" id="ARBA00010996"/>
    </source>
</evidence>
<evidence type="ECO:0000256" key="3">
    <source>
        <dbReference type="PIRSR" id="PIRSR603782-1"/>
    </source>
</evidence>